<gene>
    <name evidence="2" type="ORF">C823_01120</name>
</gene>
<proteinExistence type="predicted"/>
<dbReference type="EMBL" id="AQFT01000035">
    <property type="protein sequence ID" value="EMZ34417.1"/>
    <property type="molecule type" value="Genomic_DNA"/>
</dbReference>
<comment type="caution">
    <text evidence="2">The sequence shown here is derived from an EMBL/GenBank/DDBJ whole genome shotgun (WGS) entry which is preliminary data.</text>
</comment>
<dbReference type="OrthoDB" id="9973526at2"/>
<protein>
    <submittedName>
        <fullName evidence="2">Uncharacterized protein</fullName>
    </submittedName>
</protein>
<name>N2AYQ9_9FIRM</name>
<keyword evidence="1" id="KW-1133">Transmembrane helix</keyword>
<evidence type="ECO:0000256" key="1">
    <source>
        <dbReference type="SAM" id="Phobius"/>
    </source>
</evidence>
<keyword evidence="1" id="KW-0812">Transmembrane</keyword>
<accession>N2AYQ9</accession>
<feature type="transmembrane region" description="Helical" evidence="1">
    <location>
        <begin position="12"/>
        <end position="36"/>
    </location>
</feature>
<dbReference type="AlphaFoldDB" id="N2AYQ9"/>
<reference evidence="2 3" key="1">
    <citation type="journal article" date="2014" name="Genome Announc.">
        <title>Draft genome sequences of the altered schaedler flora, a defined bacterial community from gnotobiotic mice.</title>
        <authorList>
            <person name="Wannemuehler M.J."/>
            <person name="Overstreet A.M."/>
            <person name="Ward D.V."/>
            <person name="Phillips G.J."/>
        </authorList>
    </citation>
    <scope>NUCLEOTIDE SEQUENCE [LARGE SCALE GENOMIC DNA]</scope>
    <source>
        <strain evidence="2 3">ASF492</strain>
    </source>
</reference>
<dbReference type="HOGENOM" id="CLU_1537774_0_0_9"/>
<keyword evidence="1" id="KW-0472">Membrane</keyword>
<keyword evidence="3" id="KW-1185">Reference proteome</keyword>
<evidence type="ECO:0000313" key="3">
    <source>
        <dbReference type="Proteomes" id="UP000012589"/>
    </source>
</evidence>
<sequence length="174" mass="20330">MRYFICQKLVKSCNIIYILILTIGVTLSTNSVAAFISDRFKDNELNEIAKQNFSVLKYCQDYGLIGIYKGFPLEDEYIKNDILNSKNLYIIMNDAKRFISDNTLLIEQRLKKKNLFTAFVLQDINQADVMDALTRKNGHAENPNYYKDKIHDVIEYHIKNWKQNAITNILFLTT</sequence>
<organism evidence="2 3">
    <name type="scientific">Eubacterium plexicaudatum ASF492</name>
    <dbReference type="NCBI Taxonomy" id="1235802"/>
    <lineage>
        <taxon>Bacteria</taxon>
        <taxon>Bacillati</taxon>
        <taxon>Bacillota</taxon>
        <taxon>Clostridia</taxon>
        <taxon>Eubacteriales</taxon>
        <taxon>Eubacteriaceae</taxon>
        <taxon>Eubacterium</taxon>
    </lineage>
</organism>
<dbReference type="Proteomes" id="UP000012589">
    <property type="component" value="Unassembled WGS sequence"/>
</dbReference>
<evidence type="ECO:0000313" key="2">
    <source>
        <dbReference type="EMBL" id="EMZ34417.1"/>
    </source>
</evidence>